<dbReference type="Proteomes" id="UP000774326">
    <property type="component" value="Unassembled WGS sequence"/>
</dbReference>
<protein>
    <submittedName>
        <fullName evidence="1">Uncharacterized protein</fullName>
    </submittedName>
</protein>
<keyword evidence="2" id="KW-1185">Reference proteome</keyword>
<dbReference type="EMBL" id="JAEUBG010005602">
    <property type="protein sequence ID" value="KAH3673716.1"/>
    <property type="molecule type" value="Genomic_DNA"/>
</dbReference>
<gene>
    <name evidence="1" type="ORF">WICPIJ_009698</name>
</gene>
<reference evidence="1" key="2">
    <citation type="submission" date="2021-01" db="EMBL/GenBank/DDBJ databases">
        <authorList>
            <person name="Schikora-Tamarit M.A."/>
        </authorList>
    </citation>
    <scope>NUCLEOTIDE SEQUENCE</scope>
    <source>
        <strain evidence="1">CBS2887</strain>
    </source>
</reference>
<sequence length="107" mass="11617">MTLESKYPFVPFGAFCELLGLPNFKTLGNSGTVNVFFSNVSFNEVAITRKITFDLLGILAKCEGGTSEPLLNAPKVPLVLEIEICGGIEGRFMGCWVCGDVSVFLEF</sequence>
<accession>A0A9P8TCY2</accession>
<evidence type="ECO:0000313" key="2">
    <source>
        <dbReference type="Proteomes" id="UP000774326"/>
    </source>
</evidence>
<dbReference type="AlphaFoldDB" id="A0A9P8TCY2"/>
<proteinExistence type="predicted"/>
<reference evidence="1" key="1">
    <citation type="journal article" date="2021" name="Open Biol.">
        <title>Shared evolutionary footprints suggest mitochondrial oxidative damage underlies multiple complex I losses in fungi.</title>
        <authorList>
            <person name="Schikora-Tamarit M.A."/>
            <person name="Marcet-Houben M."/>
            <person name="Nosek J."/>
            <person name="Gabaldon T."/>
        </authorList>
    </citation>
    <scope>NUCLEOTIDE SEQUENCE</scope>
    <source>
        <strain evidence="1">CBS2887</strain>
    </source>
</reference>
<evidence type="ECO:0000313" key="1">
    <source>
        <dbReference type="EMBL" id="KAH3673716.1"/>
    </source>
</evidence>
<organism evidence="1 2">
    <name type="scientific">Wickerhamomyces pijperi</name>
    <name type="common">Yeast</name>
    <name type="synonym">Pichia pijperi</name>
    <dbReference type="NCBI Taxonomy" id="599730"/>
    <lineage>
        <taxon>Eukaryota</taxon>
        <taxon>Fungi</taxon>
        <taxon>Dikarya</taxon>
        <taxon>Ascomycota</taxon>
        <taxon>Saccharomycotina</taxon>
        <taxon>Saccharomycetes</taxon>
        <taxon>Phaffomycetales</taxon>
        <taxon>Wickerhamomycetaceae</taxon>
        <taxon>Wickerhamomyces</taxon>
    </lineage>
</organism>
<name>A0A9P8TCY2_WICPI</name>
<comment type="caution">
    <text evidence="1">The sequence shown here is derived from an EMBL/GenBank/DDBJ whole genome shotgun (WGS) entry which is preliminary data.</text>
</comment>